<comment type="caution">
    <text evidence="1">The sequence shown here is derived from an EMBL/GenBank/DDBJ whole genome shotgun (WGS) entry which is preliminary data.</text>
</comment>
<sequence>MASTCIHDNRAVCASSPDGCSRRSFLDQCDMYEYNCDYGTRYLETYILFCSELELSSQNNVNLIETSQNCDQTHGKLQQKPKQIITFDESYNETSNNDLTNPLETIIKKKSDESYVSHEKSHTLFNVTDKRATDINDQKNYTKAILKATSQYNSQVLLTKRLTDKPLKLRNYTSSYLDRWNYSKYCCNRPSTWETTTDIRNILIVDNTQNENENPIVALANKVNRTTLKHIYHFNVTSPKTTTKISTTRRVTTEVLPDVTKKILLTKSPKKKNSNAIVLYFDIIKCDENTPRFENYVTKTIPTINKSEYSDYLSFSEEDNRVLKLQSKRVSIDICGRPNTWVTTQKGETRDFYRILNIAQNKK</sequence>
<protein>
    <submittedName>
        <fullName evidence="1">Uncharacterized protein</fullName>
    </submittedName>
</protein>
<gene>
    <name evidence="1" type="ORF">EEDITHA_LOCUS10736</name>
</gene>
<reference evidence="1" key="1">
    <citation type="submission" date="2022-03" db="EMBL/GenBank/DDBJ databases">
        <authorList>
            <person name="Tunstrom K."/>
        </authorList>
    </citation>
    <scope>NUCLEOTIDE SEQUENCE</scope>
</reference>
<evidence type="ECO:0000313" key="2">
    <source>
        <dbReference type="Proteomes" id="UP001153954"/>
    </source>
</evidence>
<dbReference type="Proteomes" id="UP001153954">
    <property type="component" value="Unassembled WGS sequence"/>
</dbReference>
<name>A0AAU9UC04_EUPED</name>
<proteinExistence type="predicted"/>
<accession>A0AAU9UC04</accession>
<keyword evidence="2" id="KW-1185">Reference proteome</keyword>
<dbReference type="EMBL" id="CAKOGL010000015">
    <property type="protein sequence ID" value="CAH2095259.1"/>
    <property type="molecule type" value="Genomic_DNA"/>
</dbReference>
<organism evidence="1 2">
    <name type="scientific">Euphydryas editha</name>
    <name type="common">Edith's checkerspot</name>
    <dbReference type="NCBI Taxonomy" id="104508"/>
    <lineage>
        <taxon>Eukaryota</taxon>
        <taxon>Metazoa</taxon>
        <taxon>Ecdysozoa</taxon>
        <taxon>Arthropoda</taxon>
        <taxon>Hexapoda</taxon>
        <taxon>Insecta</taxon>
        <taxon>Pterygota</taxon>
        <taxon>Neoptera</taxon>
        <taxon>Endopterygota</taxon>
        <taxon>Lepidoptera</taxon>
        <taxon>Glossata</taxon>
        <taxon>Ditrysia</taxon>
        <taxon>Papilionoidea</taxon>
        <taxon>Nymphalidae</taxon>
        <taxon>Nymphalinae</taxon>
        <taxon>Euphydryas</taxon>
    </lineage>
</organism>
<dbReference type="AlphaFoldDB" id="A0AAU9UC04"/>
<evidence type="ECO:0000313" key="1">
    <source>
        <dbReference type="EMBL" id="CAH2095259.1"/>
    </source>
</evidence>